<dbReference type="AlphaFoldDB" id="A0A174L4V0"/>
<evidence type="ECO:0000313" key="7">
    <source>
        <dbReference type="Proteomes" id="UP000095598"/>
    </source>
</evidence>
<evidence type="ECO:0000313" key="8">
    <source>
        <dbReference type="Proteomes" id="UP001644750"/>
    </source>
</evidence>
<organism evidence="4 6">
    <name type="scientific">Anaerostipes hadrus</name>
    <dbReference type="NCBI Taxonomy" id="649756"/>
    <lineage>
        <taxon>Bacteria</taxon>
        <taxon>Bacillati</taxon>
        <taxon>Bacillota</taxon>
        <taxon>Clostridia</taxon>
        <taxon>Lachnospirales</taxon>
        <taxon>Lachnospiraceae</taxon>
        <taxon>Anaerostipes</taxon>
    </lineage>
</organism>
<name>A0A174L4V0_ANAHA</name>
<dbReference type="EMBL" id="CZAU01000005">
    <property type="protein sequence ID" value="CUP16599.1"/>
    <property type="molecule type" value="Genomic_DNA"/>
</dbReference>
<dbReference type="EMBL" id="CYXT01000004">
    <property type="protein sequence ID" value="CUM82134.1"/>
    <property type="molecule type" value="Genomic_DNA"/>
</dbReference>
<evidence type="ECO:0000256" key="1">
    <source>
        <dbReference type="SAM" id="SignalP"/>
    </source>
</evidence>
<sequence>MKKKILLGLVLILCCFTGCSSNSSKNRDDNNPPEIKMSDIDWSVKSRIIDDERKLTFSYKNNTDYTIAYIELTFTRKDMVLDDSNSDINIYQWSSNDMAKKTAKPNFDCVVVNSDDNAYFSFNGYGVSRRQFEAYVEKVKTKFSDIETDDSDIKYFEAKNNNGDEIELSYYTEIQVRVTKKLADIQ</sequence>
<proteinExistence type="predicted"/>
<keyword evidence="8" id="KW-1185">Reference proteome</keyword>
<evidence type="ECO:0000313" key="4">
    <source>
        <dbReference type="EMBL" id="CUP16599.1"/>
    </source>
</evidence>
<dbReference type="EMBL" id="JAAITB010000003">
    <property type="protein sequence ID" value="NSJ78368.1"/>
    <property type="molecule type" value="Genomic_DNA"/>
</dbReference>
<evidence type="ECO:0000259" key="2">
    <source>
        <dbReference type="Pfam" id="PF20234"/>
    </source>
</evidence>
<dbReference type="RefSeq" id="WP_049995685.1">
    <property type="nucleotide sequence ID" value="NZ_CACRSX010000064.1"/>
</dbReference>
<feature type="domain" description="DUF6591" evidence="2">
    <location>
        <begin position="88"/>
        <end position="170"/>
    </location>
</feature>
<dbReference type="Proteomes" id="UP000095564">
    <property type="component" value="Unassembled WGS sequence"/>
</dbReference>
<dbReference type="InterPro" id="IPR046526">
    <property type="entry name" value="DUF6591"/>
</dbReference>
<feature type="chain" id="PRO_5044549979" description="DUF6591 domain-containing protein" evidence="1">
    <location>
        <begin position="21"/>
        <end position="186"/>
    </location>
</feature>
<reference evidence="6 7" key="1">
    <citation type="submission" date="2015-09" db="EMBL/GenBank/DDBJ databases">
        <authorList>
            <consortium name="Pathogen Informatics"/>
        </authorList>
    </citation>
    <scope>NUCLEOTIDE SEQUENCE [LARGE SCALE GENOMIC DNA]</scope>
    <source>
        <strain evidence="3 7">2789STDY5608868</strain>
        <strain evidence="4 6">2789STDY5834908</strain>
    </source>
</reference>
<gene>
    <name evidence="3" type="ORF">ERS852425_00824</name>
    <name evidence="4" type="ORF">ERS852520_00741</name>
    <name evidence="5" type="ORF">G5A72_01900</name>
</gene>
<dbReference type="Proteomes" id="UP001644750">
    <property type="component" value="Unassembled WGS sequence"/>
</dbReference>
<dbReference type="Pfam" id="PF20234">
    <property type="entry name" value="DUF6591"/>
    <property type="match status" value="1"/>
</dbReference>
<accession>A0A174L4V0</accession>
<keyword evidence="1" id="KW-0732">Signal</keyword>
<reference evidence="5 8" key="2">
    <citation type="journal article" date="2020" name="Cell Host Microbe">
        <title>Functional and Genomic Variation between Human-Derived Isolates of Lachnospiraceae Reveals Inter- and Intra-Species Diversity.</title>
        <authorList>
            <person name="Sorbara M.T."/>
            <person name="Littmann E.R."/>
            <person name="Fontana E."/>
            <person name="Moody T.U."/>
            <person name="Kohout C.E."/>
            <person name="Gjonbalaj M."/>
            <person name="Eaton V."/>
            <person name="Seok R."/>
            <person name="Leiner I.M."/>
            <person name="Pamer E.G."/>
        </authorList>
    </citation>
    <scope>NUCLEOTIDE SEQUENCE [LARGE SCALE GENOMIC DNA]</scope>
    <source>
        <strain evidence="5 8">MSK.14.57</strain>
    </source>
</reference>
<protein>
    <recommendedName>
        <fullName evidence="2">DUF6591 domain-containing protein</fullName>
    </recommendedName>
</protein>
<evidence type="ECO:0000313" key="5">
    <source>
        <dbReference type="EMBL" id="NSJ78368.1"/>
    </source>
</evidence>
<evidence type="ECO:0000313" key="3">
    <source>
        <dbReference type="EMBL" id="CUM82134.1"/>
    </source>
</evidence>
<evidence type="ECO:0000313" key="6">
    <source>
        <dbReference type="Proteomes" id="UP000095564"/>
    </source>
</evidence>
<dbReference type="Proteomes" id="UP000095598">
    <property type="component" value="Unassembled WGS sequence"/>
</dbReference>
<dbReference type="OrthoDB" id="2084068at2"/>
<feature type="signal peptide" evidence="1">
    <location>
        <begin position="1"/>
        <end position="20"/>
    </location>
</feature>
<reference evidence="5" key="3">
    <citation type="submission" date="2020-02" db="EMBL/GenBank/DDBJ databases">
        <authorList>
            <person name="Littmann E."/>
            <person name="Sorbara M."/>
        </authorList>
    </citation>
    <scope>NUCLEOTIDE SEQUENCE</scope>
    <source>
        <strain evidence="5">MSK.14.57</strain>
    </source>
</reference>